<name>A0A8V1A3S1_CHICK</name>
<reference evidence="1" key="1">
    <citation type="submission" date="2020-11" db="EMBL/GenBank/DDBJ databases">
        <title>Gallus gallus (Chicken) genome, bGalGal1, GRCg7b, maternal haplotype autosomes + Z &amp; W.</title>
        <authorList>
            <person name="Warren W."/>
            <person name="Formenti G."/>
            <person name="Fedrigo O."/>
            <person name="Haase B."/>
            <person name="Mountcastle J."/>
            <person name="Balacco J."/>
            <person name="Tracey A."/>
            <person name="Schneider V."/>
            <person name="Okimoto R."/>
            <person name="Cheng H."/>
            <person name="Hawken R."/>
            <person name="Howe K."/>
            <person name="Jarvis E.D."/>
        </authorList>
    </citation>
    <scope>NUCLEOTIDE SEQUENCE [LARGE SCALE GENOMIC DNA]</scope>
    <source>
        <strain evidence="1">Broiler</strain>
    </source>
</reference>
<dbReference type="Proteomes" id="UP000000539">
    <property type="component" value="Chromosome 34"/>
</dbReference>
<dbReference type="Ensembl" id="ENSGALT00010062542.1">
    <property type="protein sequence ID" value="ENSGALP00010038672.1"/>
    <property type="gene ID" value="ENSGALG00010025626.1"/>
</dbReference>
<accession>A0A8V1A3S1</accession>
<keyword evidence="2" id="KW-1185">Reference proteome</keyword>
<evidence type="ECO:0000313" key="2">
    <source>
        <dbReference type="Proteomes" id="UP000000539"/>
    </source>
</evidence>
<reference evidence="1" key="3">
    <citation type="submission" date="2025-09" db="UniProtKB">
        <authorList>
            <consortium name="Ensembl"/>
        </authorList>
    </citation>
    <scope>IDENTIFICATION</scope>
    <source>
        <strain evidence="1">broiler</strain>
    </source>
</reference>
<organism evidence="1 2">
    <name type="scientific">Gallus gallus</name>
    <name type="common">Chicken</name>
    <dbReference type="NCBI Taxonomy" id="9031"/>
    <lineage>
        <taxon>Eukaryota</taxon>
        <taxon>Metazoa</taxon>
        <taxon>Chordata</taxon>
        <taxon>Craniata</taxon>
        <taxon>Vertebrata</taxon>
        <taxon>Euteleostomi</taxon>
        <taxon>Archelosauria</taxon>
        <taxon>Archosauria</taxon>
        <taxon>Dinosauria</taxon>
        <taxon>Saurischia</taxon>
        <taxon>Theropoda</taxon>
        <taxon>Coelurosauria</taxon>
        <taxon>Aves</taxon>
        <taxon>Neognathae</taxon>
        <taxon>Galloanserae</taxon>
        <taxon>Galliformes</taxon>
        <taxon>Phasianidae</taxon>
        <taxon>Phasianinae</taxon>
        <taxon>Gallus</taxon>
    </lineage>
</organism>
<dbReference type="AlphaFoldDB" id="A0A8V1A3S1"/>
<dbReference type="GeneTree" id="ENSGT01110000270263"/>
<dbReference type="InterPro" id="IPR057129">
    <property type="entry name" value="MIAC"/>
</dbReference>
<evidence type="ECO:0000313" key="1">
    <source>
        <dbReference type="Ensembl" id="ENSGALP00010038672.1"/>
    </source>
</evidence>
<protein>
    <submittedName>
        <fullName evidence="1">Uncharacterized protein</fullName>
    </submittedName>
</protein>
<proteinExistence type="predicted"/>
<reference evidence="1" key="2">
    <citation type="submission" date="2025-08" db="UniProtKB">
        <authorList>
            <consortium name="Ensembl"/>
        </authorList>
    </citation>
    <scope>IDENTIFICATION</scope>
    <source>
        <strain evidence="1">broiler</strain>
    </source>
</reference>
<sequence>MDSAGEPTLPFLLLSVDAKMQAASWKVRIISTTTAWPGVVLLLSCETGGGAATAGGHGRKSVG</sequence>
<dbReference type="Pfam" id="PF23701">
    <property type="entry name" value="MIAC"/>
    <property type="match status" value="1"/>
</dbReference>